<evidence type="ECO:0000313" key="1">
    <source>
        <dbReference type="EMBL" id="QSQ20145.1"/>
    </source>
</evidence>
<name>A0ABX7NMQ9_9BACT</name>
<protein>
    <recommendedName>
        <fullName evidence="3">Pectinacetylesterase</fullName>
    </recommendedName>
</protein>
<dbReference type="InterPro" id="IPR004963">
    <property type="entry name" value="PAE/NOTUM"/>
</dbReference>
<evidence type="ECO:0000313" key="2">
    <source>
        <dbReference type="Proteomes" id="UP000662747"/>
    </source>
</evidence>
<dbReference type="PANTHER" id="PTHR21562">
    <property type="entry name" value="NOTUM-RELATED"/>
    <property type="match status" value="1"/>
</dbReference>
<accession>A0ABX7NMQ9</accession>
<dbReference type="PANTHER" id="PTHR21562:SF122">
    <property type="entry name" value="PALMITOLEOYL-PROTEIN CARBOXYLESTERASE NOTUM"/>
    <property type="match status" value="1"/>
</dbReference>
<dbReference type="PROSITE" id="PS51257">
    <property type="entry name" value="PROKAR_LIPOPROTEIN"/>
    <property type="match status" value="1"/>
</dbReference>
<organism evidence="1 2">
    <name type="scientific">Pyxidicoccus parkwayensis</name>
    <dbReference type="NCBI Taxonomy" id="2813578"/>
    <lineage>
        <taxon>Bacteria</taxon>
        <taxon>Pseudomonadati</taxon>
        <taxon>Myxococcota</taxon>
        <taxon>Myxococcia</taxon>
        <taxon>Myxococcales</taxon>
        <taxon>Cystobacterineae</taxon>
        <taxon>Myxococcaceae</taxon>
        <taxon>Pyxidicoccus</taxon>
    </lineage>
</organism>
<reference evidence="1 2" key="1">
    <citation type="submission" date="2021-02" db="EMBL/GenBank/DDBJ databases">
        <title>De Novo genome assembly of isolated myxobacteria.</title>
        <authorList>
            <person name="Stevens D.C."/>
        </authorList>
    </citation>
    <scope>NUCLEOTIDE SEQUENCE [LARGE SCALE GENOMIC DNA]</scope>
    <source>
        <strain evidence="2">SCPEA02</strain>
    </source>
</reference>
<dbReference type="RefSeq" id="WP_206721726.1">
    <property type="nucleotide sequence ID" value="NZ_CP071090.1"/>
</dbReference>
<gene>
    <name evidence="1" type="ORF">JY651_33415</name>
</gene>
<dbReference type="EMBL" id="CP071090">
    <property type="protein sequence ID" value="QSQ20145.1"/>
    <property type="molecule type" value="Genomic_DNA"/>
</dbReference>
<sequence length="388" mass="41275">MHHAPHRLLLGLTLLSLVGCGESPAPVSDTDATSLDTSSASLGCIDPADTPPPEAVLQRRFVRNAMARGAVCNDGSPAAYYVRRGVGCGTKRWVLHLEGGGACYPPGCPDRSIRLMSSKDDPETMTDTHGLLSNDPVENPDFFTANQVFFSYCSSDAYSGDKGGTGVPGDFHFRGSRIVQAVVEDLVNPDVTPSPNLAQGTEVLLAGGSAGGAGVLYNLDRLSEAFPSKRVRGFSDAGWNVDMLHYDPPTLSTVDEASGFAAFWNSVGDASCSAANPTQLGRCGVGETLFPYLTTPVFIRQDQLDPVKLESLGLTDPYDSSEQAYALSFAARVRSSLAPVPGVFSPADQQHTVLWSVGFNKRLINGVSVREALGNWYFARSGPSHLIE</sequence>
<dbReference type="Pfam" id="PF03283">
    <property type="entry name" value="PAE"/>
    <property type="match status" value="1"/>
</dbReference>
<evidence type="ECO:0008006" key="3">
    <source>
        <dbReference type="Google" id="ProtNLM"/>
    </source>
</evidence>
<keyword evidence="2" id="KW-1185">Reference proteome</keyword>
<dbReference type="Proteomes" id="UP000662747">
    <property type="component" value="Chromosome"/>
</dbReference>
<proteinExistence type="predicted"/>